<feature type="region of interest" description="Disordered" evidence="1">
    <location>
        <begin position="332"/>
        <end position="382"/>
    </location>
</feature>
<evidence type="ECO:0000313" key="4">
    <source>
        <dbReference type="Proteomes" id="UP000007259"/>
    </source>
</evidence>
<keyword evidence="4" id="KW-1185">Reference proteome</keyword>
<sequence>MTTPAPRGWRHSSAPPPSVSRRGPSSSSLLWGWGDSSGEDTHRGVATASTDAATAASPSPYEPCGGRDTRVWEADSARDSYVNSAYASRPVPSVLSASHSPLAAPAPRRDTAYEEVREDQSSQSWRQPLRRPPLAPSSPCAGSTTTPLTVSADRALHHVEPVEVVSCHNADEHAANVHRIAHYLKNYYAREAGEMERGVESLSAEDVAGLAQCFYIDLYRTVRQARREAGMETSSFLVEDPAENVIASVAPVPPQRERHGSDTPKQQQQQRATTSGAQNRLASSRATSDTGPTYHAPNAQLAFSGGGTHPVQIITARVPAFRNDDITAGDGSSALDRLRPSAASSVSPIASSTASASRAHEEARVRVSPAGPAAVGSGALPHDLDNENTETVFSSAQAATPSPPYQHLHRSVNTAGAAPSCGAVQPHPSSSFQPHVVFGVSQHRPFSAPNGFVAAPAEPSSLPRLNHSQGDTNNRGHHHRHGRQDASLHTRGRHVHMRDGYVDSSSSSSGEGGDHGGETGRCDGRSDRGGGAGREKLATSQPSSGIVKRPLKDLMPLLRSRGTLAVKHIHSSRRPHLRLFQILDCMDTYCGSEVLMPHFTWATPAEAHQHDRLPHARRSKHGAPLPTGVSLSQEEVPYETALNLIHLEAVYVGAGHGIAETYMTLFRRAKCGVNSCGSDSPVDGGAAVVDHGGRPVANGMCAVFVFASRPVAVSFLCENDRQAWVGAMMGVVERNRTLTA</sequence>
<feature type="compositionally biased region" description="Low complexity" evidence="1">
    <location>
        <begin position="95"/>
        <end position="106"/>
    </location>
</feature>
<accession>E9AL66</accession>
<dbReference type="OMA" id="CFYIDLY"/>
<feature type="compositionally biased region" description="Low complexity" evidence="1">
    <location>
        <begin position="341"/>
        <end position="357"/>
    </location>
</feature>
<dbReference type="GeneID" id="13447054"/>
<feature type="compositionally biased region" description="Polar residues" evidence="1">
    <location>
        <begin position="263"/>
        <end position="291"/>
    </location>
</feature>
<name>E9AL66_LEIMU</name>
<feature type="compositionally biased region" description="Low complexity" evidence="1">
    <location>
        <begin position="367"/>
        <end position="379"/>
    </location>
</feature>
<evidence type="ECO:0000259" key="2">
    <source>
        <dbReference type="Pfam" id="PF25406"/>
    </source>
</evidence>
<evidence type="ECO:0000256" key="1">
    <source>
        <dbReference type="SAM" id="MobiDB-lite"/>
    </source>
</evidence>
<feature type="compositionally biased region" description="Basic and acidic residues" evidence="1">
    <location>
        <begin position="512"/>
        <end position="537"/>
    </location>
</feature>
<dbReference type="Proteomes" id="UP000007259">
    <property type="component" value="Chromosome 7"/>
</dbReference>
<feature type="domain" description="PH-like" evidence="2">
    <location>
        <begin position="686"/>
        <end position="736"/>
    </location>
</feature>
<dbReference type="PhylomeDB" id="E9AL66"/>
<evidence type="ECO:0000313" key="3">
    <source>
        <dbReference type="EMBL" id="CBZ23669.1"/>
    </source>
</evidence>
<feature type="region of interest" description="Disordered" evidence="1">
    <location>
        <begin position="450"/>
        <end position="551"/>
    </location>
</feature>
<dbReference type="AlphaFoldDB" id="E9AL66"/>
<dbReference type="EMBL" id="FR799560">
    <property type="protein sequence ID" value="CBZ23669.1"/>
    <property type="molecule type" value="Genomic_DNA"/>
</dbReference>
<reference evidence="3 4" key="1">
    <citation type="journal article" date="2011" name="Genome Res.">
        <title>Chromosome and gene copy number variation allow major structural change between species and strains of Leishmania.</title>
        <authorList>
            <person name="Rogers M.B."/>
            <person name="Hilley J.D."/>
            <person name="Dickens N.J."/>
            <person name="Wilkes J."/>
            <person name="Bates P.A."/>
            <person name="Depledge D.P."/>
            <person name="Harris D."/>
            <person name="Her Y."/>
            <person name="Herzyk P."/>
            <person name="Imamura H."/>
            <person name="Otto T.D."/>
            <person name="Sanders M."/>
            <person name="Seeger K."/>
            <person name="Dujardin J.C."/>
            <person name="Berriman M."/>
            <person name="Smith D.F."/>
            <person name="Hertz-Fowler C."/>
            <person name="Mottram J.C."/>
        </authorList>
    </citation>
    <scope>NUCLEOTIDE SEQUENCE [LARGE SCALE GENOMIC DNA]</scope>
    <source>
        <strain evidence="3 4">MHOM/GT/2001/U1103</strain>
    </source>
</reference>
<dbReference type="Pfam" id="PF25406">
    <property type="entry name" value="PH_31"/>
    <property type="match status" value="1"/>
</dbReference>
<dbReference type="KEGG" id="lmi:LMXM_07_0540"/>
<protein>
    <recommendedName>
        <fullName evidence="2">PH-like domain-containing protein</fullName>
    </recommendedName>
</protein>
<feature type="region of interest" description="Disordered" evidence="1">
    <location>
        <begin position="1"/>
        <end position="72"/>
    </location>
</feature>
<dbReference type="OrthoDB" id="243206at2759"/>
<organism evidence="3 4">
    <name type="scientific">Leishmania mexicana (strain MHOM/GT/2001/U1103)</name>
    <dbReference type="NCBI Taxonomy" id="929439"/>
    <lineage>
        <taxon>Eukaryota</taxon>
        <taxon>Discoba</taxon>
        <taxon>Euglenozoa</taxon>
        <taxon>Kinetoplastea</taxon>
        <taxon>Metakinetoplastina</taxon>
        <taxon>Trypanosomatida</taxon>
        <taxon>Trypanosomatidae</taxon>
        <taxon>Leishmaniinae</taxon>
        <taxon>Leishmania</taxon>
    </lineage>
</organism>
<feature type="compositionally biased region" description="Low complexity" evidence="1">
    <location>
        <begin position="19"/>
        <end position="36"/>
    </location>
</feature>
<gene>
    <name evidence="3" type="ORF">LMXM_07_0540</name>
</gene>
<feature type="compositionally biased region" description="Basic and acidic residues" evidence="1">
    <location>
        <begin position="107"/>
        <end position="120"/>
    </location>
</feature>
<dbReference type="VEuPathDB" id="TriTrypDB:LmxM.07.0540"/>
<feature type="region of interest" description="Disordered" evidence="1">
    <location>
        <begin position="95"/>
        <end position="147"/>
    </location>
</feature>
<dbReference type="InterPro" id="IPR057608">
    <property type="entry name" value="PH_2_kinetoplastids"/>
</dbReference>
<dbReference type="RefSeq" id="XP_003872200.1">
    <property type="nucleotide sequence ID" value="XM_003872151.1"/>
</dbReference>
<feature type="region of interest" description="Disordered" evidence="1">
    <location>
        <begin position="250"/>
        <end position="305"/>
    </location>
</feature>
<proteinExistence type="predicted"/>
<feature type="compositionally biased region" description="Low complexity" evidence="1">
    <location>
        <begin position="46"/>
        <end position="59"/>
    </location>
</feature>